<organism evidence="3 4">
    <name type="scientific">Pelomonas nitida</name>
    <dbReference type="NCBI Taxonomy" id="3299027"/>
    <lineage>
        <taxon>Bacteria</taxon>
        <taxon>Pseudomonadati</taxon>
        <taxon>Pseudomonadota</taxon>
        <taxon>Betaproteobacteria</taxon>
        <taxon>Burkholderiales</taxon>
        <taxon>Sphaerotilaceae</taxon>
        <taxon>Roseateles</taxon>
    </lineage>
</organism>
<keyword evidence="4" id="KW-1185">Reference proteome</keyword>
<dbReference type="Pfam" id="PF07589">
    <property type="entry name" value="PEP-CTERM"/>
    <property type="match status" value="1"/>
</dbReference>
<feature type="domain" description="Ice-binding protein C-terminal" evidence="2">
    <location>
        <begin position="191"/>
        <end position="215"/>
    </location>
</feature>
<evidence type="ECO:0000313" key="4">
    <source>
        <dbReference type="Proteomes" id="UP001606305"/>
    </source>
</evidence>
<protein>
    <submittedName>
        <fullName evidence="3">PEP-CTERM sorting domain-containing protein</fullName>
    </submittedName>
</protein>
<comment type="caution">
    <text evidence="3">The sequence shown here is derived from an EMBL/GenBank/DDBJ whole genome shotgun (WGS) entry which is preliminary data.</text>
</comment>
<accession>A0ABW7GA51</accession>
<feature type="signal peptide" evidence="1">
    <location>
        <begin position="1"/>
        <end position="23"/>
    </location>
</feature>
<evidence type="ECO:0000256" key="1">
    <source>
        <dbReference type="SAM" id="SignalP"/>
    </source>
</evidence>
<keyword evidence="1" id="KW-0732">Signal</keyword>
<gene>
    <name evidence="3" type="ORF">ACG00X_18535</name>
</gene>
<sequence length="218" mass="22658">MKNRFSTIAASLALLAGAQAAQASDVSIAWQGNAAQAGVALQAYDLTLSATDAVFDDYALQLKYDNLTNGTSFAAFCIEPLAGNSVLAATYSVSSFTGAEATHLAALYQTSFSNSMNATQQAAFQLAVWEFTQEASTFGTQTGTFRATASAAVTTLADSYVSAALGFTGTSTYQVTKLTSGDYQDLVVATAVPEPQTYALLLAGLGAVGLIARRRLPR</sequence>
<dbReference type="Proteomes" id="UP001606305">
    <property type="component" value="Unassembled WGS sequence"/>
</dbReference>
<dbReference type="EMBL" id="JBIGIA010000015">
    <property type="protein sequence ID" value="MFG6458838.1"/>
    <property type="molecule type" value="Genomic_DNA"/>
</dbReference>
<name>A0ABW7GA51_9BURK</name>
<dbReference type="InterPro" id="IPR013424">
    <property type="entry name" value="Ice-binding_C"/>
</dbReference>
<feature type="chain" id="PRO_5045420194" evidence="1">
    <location>
        <begin position="24"/>
        <end position="218"/>
    </location>
</feature>
<dbReference type="RefSeq" id="WP_394490212.1">
    <property type="nucleotide sequence ID" value="NZ_JBIGIA010000015.1"/>
</dbReference>
<evidence type="ECO:0000313" key="3">
    <source>
        <dbReference type="EMBL" id="MFG6458838.1"/>
    </source>
</evidence>
<proteinExistence type="predicted"/>
<dbReference type="NCBIfam" id="TIGR02595">
    <property type="entry name" value="PEP_CTERM"/>
    <property type="match status" value="1"/>
</dbReference>
<reference evidence="3 4" key="1">
    <citation type="submission" date="2024-09" db="EMBL/GenBank/DDBJ databases">
        <title>Novel species of the genus Pelomonas and Roseateles isolated from streams.</title>
        <authorList>
            <person name="Lu H."/>
        </authorList>
    </citation>
    <scope>NUCLEOTIDE SEQUENCE [LARGE SCALE GENOMIC DNA]</scope>
    <source>
        <strain evidence="3 4">BYS96W</strain>
    </source>
</reference>
<evidence type="ECO:0000259" key="2">
    <source>
        <dbReference type="Pfam" id="PF07589"/>
    </source>
</evidence>